<evidence type="ECO:0000256" key="1">
    <source>
        <dbReference type="SAM" id="Coils"/>
    </source>
</evidence>
<feature type="region of interest" description="Disordered" evidence="2">
    <location>
        <begin position="341"/>
        <end position="449"/>
    </location>
</feature>
<dbReference type="Proteomes" id="UP000323067">
    <property type="component" value="Chromosome vi"/>
</dbReference>
<dbReference type="AlphaFoldDB" id="A0A2H4SBR0"/>
<gene>
    <name evidence="3" type="ORF">A9K55_006165</name>
</gene>
<feature type="coiled-coil region" evidence="1">
    <location>
        <begin position="127"/>
        <end position="154"/>
    </location>
</feature>
<proteinExistence type="predicted"/>
<dbReference type="VEuPathDB" id="FungiDB:A9K55_006165"/>
<organism evidence="3 4">
    <name type="scientific">Cordyceps militaris</name>
    <name type="common">Caterpillar fungus</name>
    <name type="synonym">Clavaria militaris</name>
    <dbReference type="NCBI Taxonomy" id="73501"/>
    <lineage>
        <taxon>Eukaryota</taxon>
        <taxon>Fungi</taxon>
        <taxon>Dikarya</taxon>
        <taxon>Ascomycota</taxon>
        <taxon>Pezizomycotina</taxon>
        <taxon>Sordariomycetes</taxon>
        <taxon>Hypocreomycetidae</taxon>
        <taxon>Hypocreales</taxon>
        <taxon>Cordycipitaceae</taxon>
        <taxon>Cordyceps</taxon>
    </lineage>
</organism>
<evidence type="ECO:0000313" key="3">
    <source>
        <dbReference type="EMBL" id="ATY60523.1"/>
    </source>
</evidence>
<feature type="region of interest" description="Disordered" evidence="2">
    <location>
        <begin position="500"/>
        <end position="565"/>
    </location>
</feature>
<dbReference type="VEuPathDB" id="FungiDB:CCM_02780"/>
<feature type="compositionally biased region" description="Low complexity" evidence="2">
    <location>
        <begin position="438"/>
        <end position="449"/>
    </location>
</feature>
<evidence type="ECO:0000256" key="2">
    <source>
        <dbReference type="SAM" id="MobiDB-lite"/>
    </source>
</evidence>
<feature type="compositionally biased region" description="Pro residues" evidence="2">
    <location>
        <begin position="404"/>
        <end position="413"/>
    </location>
</feature>
<sequence>MPDWQADLVPFGNLRPPAIEALAGILYLKHATTTGSAPSKTEAACASWLHQQKRAVAHLDDVSLRRPRTLSLLGDVFFFSSARHGSSSSTAAAAVHETLQADAAAALCPSHKRLNPRVLAALLALVADEATRRLDRVRAALQQQQQQQQQQQRGDEAAVELWLRSASRIAALWMGKRRWEETRRRPLDVGLPPCARYGRCAACKLAVIGGSPQFLMDLRTSLVARHEHACRSSAAAGARAPPPLLRMVEAWIDVCYPRHRRHIRRESDLMAGAVLRLRLGGRVAKKSCAPSSRRTLRAAWPARISLLVEADVEELLGSGSDGDEDGGEFVVEYAPGCRQRCKRSTPAKEGYSQYLPASAFMGPERSSAAARRPGEQSKQQQQQQPSRSTNRAKTNVPRATAASSPPPPAPPPVRTSVHNEASTANMAEPPWATADYDPPALAKPSSSPSLASTSAELAAIYDAYRGSSGGGDTASLGSPAASLFTRGMPAAAAAAAAAAPGAVSPPTPSEYSSNPLENAAPTQPDDGGNDDASLRPPPLRTRPRSGIPVPVRMAAGRTPVPSRDSVQSMTSTILLGYGLCRRRRAAL</sequence>
<protein>
    <submittedName>
        <fullName evidence="3">Uncharacterized protein</fullName>
    </submittedName>
</protein>
<reference evidence="3 4" key="1">
    <citation type="journal article" date="2017" name="BMC Genomics">
        <title>Chromosome level assembly and secondary metabolite potential of the parasitic fungus Cordyceps militaris.</title>
        <authorList>
            <person name="Kramer G.J."/>
            <person name="Nodwell J.R."/>
        </authorList>
    </citation>
    <scope>NUCLEOTIDE SEQUENCE [LARGE SCALE GENOMIC DNA]</scope>
    <source>
        <strain evidence="3 4">ATCC 34164</strain>
    </source>
</reference>
<dbReference type="OrthoDB" id="3786931at2759"/>
<accession>A0A2H4SBR0</accession>
<name>A0A2H4SBR0_CORMI</name>
<evidence type="ECO:0000313" key="4">
    <source>
        <dbReference type="Proteomes" id="UP000323067"/>
    </source>
</evidence>
<keyword evidence="1" id="KW-0175">Coiled coil</keyword>
<dbReference type="EMBL" id="CP023323">
    <property type="protein sequence ID" value="ATY60523.1"/>
    <property type="molecule type" value="Genomic_DNA"/>
</dbReference>